<dbReference type="AlphaFoldDB" id="A0A7J8RBU2"/>
<gene>
    <name evidence="1" type="ORF">Godav_011906</name>
</gene>
<proteinExistence type="predicted"/>
<name>A0A7J8RBU2_GOSDV</name>
<keyword evidence="2" id="KW-1185">Reference proteome</keyword>
<sequence>YKKLWGLNLYVKIKVTIWSCISEVNETKKRALTNTKKVVKWKKPLGMVIKFNFDRAYDRQRFRLASGIIARNTEGEVLISKSETYRGSFQLSPLKPSLVTEQCKWG</sequence>
<comment type="caution">
    <text evidence="1">The sequence shown here is derived from an EMBL/GenBank/DDBJ whole genome shotgun (WGS) entry which is preliminary data.</text>
</comment>
<organism evidence="1 2">
    <name type="scientific">Gossypium davidsonii</name>
    <name type="common">Davidson's cotton</name>
    <name type="synonym">Gossypium klotzschianum subsp. davidsonii</name>
    <dbReference type="NCBI Taxonomy" id="34287"/>
    <lineage>
        <taxon>Eukaryota</taxon>
        <taxon>Viridiplantae</taxon>
        <taxon>Streptophyta</taxon>
        <taxon>Embryophyta</taxon>
        <taxon>Tracheophyta</taxon>
        <taxon>Spermatophyta</taxon>
        <taxon>Magnoliopsida</taxon>
        <taxon>eudicotyledons</taxon>
        <taxon>Gunneridae</taxon>
        <taxon>Pentapetalae</taxon>
        <taxon>rosids</taxon>
        <taxon>malvids</taxon>
        <taxon>Malvales</taxon>
        <taxon>Malvaceae</taxon>
        <taxon>Malvoideae</taxon>
        <taxon>Gossypium</taxon>
    </lineage>
</organism>
<evidence type="ECO:0008006" key="3">
    <source>
        <dbReference type="Google" id="ProtNLM"/>
    </source>
</evidence>
<protein>
    <recommendedName>
        <fullName evidence="3">RNase H type-1 domain-containing protein</fullName>
    </recommendedName>
</protein>
<reference evidence="1 2" key="1">
    <citation type="journal article" date="2019" name="Genome Biol. Evol.">
        <title>Insights into the evolution of the New World diploid cottons (Gossypium, subgenus Houzingenia) based on genome sequencing.</title>
        <authorList>
            <person name="Grover C.E."/>
            <person name="Arick M.A. 2nd"/>
            <person name="Thrash A."/>
            <person name="Conover J.L."/>
            <person name="Sanders W.S."/>
            <person name="Peterson D.G."/>
            <person name="Frelichowski J.E."/>
            <person name="Scheffler J.A."/>
            <person name="Scheffler B.E."/>
            <person name="Wendel J.F."/>
        </authorList>
    </citation>
    <scope>NUCLEOTIDE SEQUENCE [LARGE SCALE GENOMIC DNA]</scope>
    <source>
        <strain evidence="1">27</strain>
        <tissue evidence="1">Leaf</tissue>
    </source>
</reference>
<dbReference type="Proteomes" id="UP000593561">
    <property type="component" value="Unassembled WGS sequence"/>
</dbReference>
<evidence type="ECO:0000313" key="1">
    <source>
        <dbReference type="EMBL" id="MBA0611205.1"/>
    </source>
</evidence>
<feature type="non-terminal residue" evidence="1">
    <location>
        <position position="106"/>
    </location>
</feature>
<accession>A0A7J8RBU2</accession>
<dbReference type="EMBL" id="JABFAC010000004">
    <property type="protein sequence ID" value="MBA0611205.1"/>
    <property type="molecule type" value="Genomic_DNA"/>
</dbReference>
<evidence type="ECO:0000313" key="2">
    <source>
        <dbReference type="Proteomes" id="UP000593561"/>
    </source>
</evidence>